<evidence type="ECO:0000313" key="1">
    <source>
        <dbReference type="EMBL" id="CAF1566471.1"/>
    </source>
</evidence>
<dbReference type="AlphaFoldDB" id="A0A815Y4Y7"/>
<comment type="caution">
    <text evidence="1">The sequence shown here is derived from an EMBL/GenBank/DDBJ whole genome shotgun (WGS) entry which is preliminary data.</text>
</comment>
<evidence type="ECO:0000313" key="2">
    <source>
        <dbReference type="Proteomes" id="UP000663889"/>
    </source>
</evidence>
<gene>
    <name evidence="1" type="ORF">SEV965_LOCUS39384</name>
</gene>
<organism evidence="1 2">
    <name type="scientific">Rotaria sordida</name>
    <dbReference type="NCBI Taxonomy" id="392033"/>
    <lineage>
        <taxon>Eukaryota</taxon>
        <taxon>Metazoa</taxon>
        <taxon>Spiralia</taxon>
        <taxon>Gnathifera</taxon>
        <taxon>Rotifera</taxon>
        <taxon>Eurotatoria</taxon>
        <taxon>Bdelloidea</taxon>
        <taxon>Philodinida</taxon>
        <taxon>Philodinidae</taxon>
        <taxon>Rotaria</taxon>
    </lineage>
</organism>
<proteinExistence type="predicted"/>
<feature type="non-terminal residue" evidence="1">
    <location>
        <position position="88"/>
    </location>
</feature>
<dbReference type="EMBL" id="CAJNOU010013771">
    <property type="protein sequence ID" value="CAF1566471.1"/>
    <property type="molecule type" value="Genomic_DNA"/>
</dbReference>
<name>A0A815Y4Y7_9BILA</name>
<feature type="non-terminal residue" evidence="1">
    <location>
        <position position="1"/>
    </location>
</feature>
<sequence>KIKFIFSTTQYEYIETIIKYCDDFYPIYSPLTCSIKSTGSNNHRLMIHMQINNNNNNDKQINSLKPNNVFYKTSRTHFIKKNIYDIQK</sequence>
<reference evidence="1" key="1">
    <citation type="submission" date="2021-02" db="EMBL/GenBank/DDBJ databases">
        <authorList>
            <person name="Nowell W R."/>
        </authorList>
    </citation>
    <scope>NUCLEOTIDE SEQUENCE</scope>
</reference>
<protein>
    <submittedName>
        <fullName evidence="1">Uncharacterized protein</fullName>
    </submittedName>
</protein>
<dbReference type="Proteomes" id="UP000663889">
    <property type="component" value="Unassembled WGS sequence"/>
</dbReference>
<accession>A0A815Y4Y7</accession>